<dbReference type="OrthoDB" id="276323at2759"/>
<evidence type="ECO:0000256" key="1">
    <source>
        <dbReference type="ARBA" id="ARBA00010954"/>
    </source>
</evidence>
<dbReference type="AlphaFoldDB" id="A0A409V9P8"/>
<reference evidence="2 3" key="1">
    <citation type="journal article" date="2018" name="Evol. Lett.">
        <title>Horizontal gene cluster transfer increased hallucinogenic mushroom diversity.</title>
        <authorList>
            <person name="Reynolds H.T."/>
            <person name="Vijayakumar V."/>
            <person name="Gluck-Thaler E."/>
            <person name="Korotkin H.B."/>
            <person name="Matheny P.B."/>
            <person name="Slot J.C."/>
        </authorList>
    </citation>
    <scope>NUCLEOTIDE SEQUENCE [LARGE SCALE GENOMIC DNA]</scope>
    <source>
        <strain evidence="2 3">2629</strain>
    </source>
</reference>
<protein>
    <submittedName>
        <fullName evidence="2">Uncharacterized protein</fullName>
    </submittedName>
</protein>
<dbReference type="InterPro" id="IPR008862">
    <property type="entry name" value="Tcp11"/>
</dbReference>
<sequence>MSSELPHILNDASASILPLELVQSLNQAYFLHLLVTEPSKVIPPGKSLLSMMQHANFQVPGEVKQDDKSKEILERVTNVAHKAFWDEALDALSAPLPSVQLPRLQRLYTDIHDVLSPLFPSAHPILVSLSSPVPPTSSPLHSTLYLLKDILDALLLRCAPIRDSEIQDILSSLSDPPFSYPLPSTDAIHVSLLAQFIIAKIKAIIHVAELMKTDLNSFVLGTMSEAQLKAVLFRAAKERERDSVVKLWGGNDVVRALWRSWLKSGNETSGDTETQNWVSRLIMAITSEQPVYSPIPQQDAGSGAPSLSSSSNLLPPQLFFFEQMLRSIQEYLQAVILMAALYILLPRSSSGATESNNEQQKAEFLQRVWILLKDEIDAQSSHNSSPSQSLKLVNLADEVIRTHGIVAGRDLTSEVVIQIRTSVERVLRSNDPAYLVLKRRLINVLETGLVDHDHEENLTGSTRARSAAEFGYRSPSKSLNVPAQMQAGRVHTGIRGSAVNATKKVRPETEGSGLHPSLEVEGLKTPLGFEDPLLRRLIVDLFKKLTTVVEWTESVWGDLV</sequence>
<name>A0A409V9P8_9AGAR</name>
<gene>
    <name evidence="2" type="ORF">CVT24_005130</name>
</gene>
<accession>A0A409V9P8</accession>
<dbReference type="Pfam" id="PF05794">
    <property type="entry name" value="Tcp11"/>
    <property type="match status" value="1"/>
</dbReference>
<dbReference type="EMBL" id="NHTK01006121">
    <property type="protein sequence ID" value="PPQ63473.1"/>
    <property type="molecule type" value="Genomic_DNA"/>
</dbReference>
<proteinExistence type="inferred from homology"/>
<keyword evidence="3" id="KW-1185">Reference proteome</keyword>
<dbReference type="Proteomes" id="UP000284842">
    <property type="component" value="Unassembled WGS sequence"/>
</dbReference>
<evidence type="ECO:0000313" key="2">
    <source>
        <dbReference type="EMBL" id="PPQ63473.1"/>
    </source>
</evidence>
<dbReference type="InParanoid" id="A0A409V9P8"/>
<evidence type="ECO:0000313" key="3">
    <source>
        <dbReference type="Proteomes" id="UP000284842"/>
    </source>
</evidence>
<organism evidence="2 3">
    <name type="scientific">Panaeolus cyanescens</name>
    <dbReference type="NCBI Taxonomy" id="181874"/>
    <lineage>
        <taxon>Eukaryota</taxon>
        <taxon>Fungi</taxon>
        <taxon>Dikarya</taxon>
        <taxon>Basidiomycota</taxon>
        <taxon>Agaricomycotina</taxon>
        <taxon>Agaricomycetes</taxon>
        <taxon>Agaricomycetidae</taxon>
        <taxon>Agaricales</taxon>
        <taxon>Agaricineae</taxon>
        <taxon>Galeropsidaceae</taxon>
        <taxon>Panaeolus</taxon>
    </lineage>
</organism>
<comment type="similarity">
    <text evidence="1">Belongs to the TCP11 family.</text>
</comment>
<comment type="caution">
    <text evidence="2">The sequence shown here is derived from an EMBL/GenBank/DDBJ whole genome shotgun (WGS) entry which is preliminary data.</text>
</comment>